<comment type="caution">
    <text evidence="1">The sequence shown here is derived from an EMBL/GenBank/DDBJ whole genome shotgun (WGS) entry which is preliminary data.</text>
</comment>
<organism evidence="1 2">
    <name type="scientific">Caerostris darwini</name>
    <dbReference type="NCBI Taxonomy" id="1538125"/>
    <lineage>
        <taxon>Eukaryota</taxon>
        <taxon>Metazoa</taxon>
        <taxon>Ecdysozoa</taxon>
        <taxon>Arthropoda</taxon>
        <taxon>Chelicerata</taxon>
        <taxon>Arachnida</taxon>
        <taxon>Araneae</taxon>
        <taxon>Araneomorphae</taxon>
        <taxon>Entelegynae</taxon>
        <taxon>Araneoidea</taxon>
        <taxon>Araneidae</taxon>
        <taxon>Caerostris</taxon>
    </lineage>
</organism>
<evidence type="ECO:0000313" key="1">
    <source>
        <dbReference type="EMBL" id="GIY06108.1"/>
    </source>
</evidence>
<evidence type="ECO:0000313" key="2">
    <source>
        <dbReference type="Proteomes" id="UP001054837"/>
    </source>
</evidence>
<keyword evidence="2" id="KW-1185">Reference proteome</keyword>
<dbReference type="GO" id="GO:0003676">
    <property type="term" value="F:nucleic acid binding"/>
    <property type="evidence" value="ECO:0007669"/>
    <property type="project" value="InterPro"/>
</dbReference>
<proteinExistence type="predicted"/>
<protein>
    <recommendedName>
        <fullName evidence="3">RNase H type-1 domain-containing protein</fullName>
    </recommendedName>
</protein>
<accession>A0AAV4QFG9</accession>
<gene>
    <name evidence="1" type="ORF">CDAR_430571</name>
</gene>
<dbReference type="SUPFAM" id="SSF53098">
    <property type="entry name" value="Ribonuclease H-like"/>
    <property type="match status" value="1"/>
</dbReference>
<name>A0AAV4QFG9_9ARAC</name>
<evidence type="ECO:0008006" key="3">
    <source>
        <dbReference type="Google" id="ProtNLM"/>
    </source>
</evidence>
<sequence length="118" mass="13514">MNDKVRGAFVDDGLFDNNVEIYHQCFRPSDNVYSAELLAIKLAIDYAISSNLPKVNIVSDSRSVLLAKENVNNNDIHIISIKNRIRNHKGQIKLHWIKARMWDIWTTKGQTSLLNLPP</sequence>
<dbReference type="Proteomes" id="UP001054837">
    <property type="component" value="Unassembled WGS sequence"/>
</dbReference>
<dbReference type="InterPro" id="IPR012337">
    <property type="entry name" value="RNaseH-like_sf"/>
</dbReference>
<dbReference type="AlphaFoldDB" id="A0AAV4QFG9"/>
<dbReference type="InterPro" id="IPR036397">
    <property type="entry name" value="RNaseH_sf"/>
</dbReference>
<dbReference type="EMBL" id="BPLQ01004174">
    <property type="protein sequence ID" value="GIY06108.1"/>
    <property type="molecule type" value="Genomic_DNA"/>
</dbReference>
<reference evidence="1 2" key="1">
    <citation type="submission" date="2021-06" db="EMBL/GenBank/DDBJ databases">
        <title>Caerostris darwini draft genome.</title>
        <authorList>
            <person name="Kono N."/>
            <person name="Arakawa K."/>
        </authorList>
    </citation>
    <scope>NUCLEOTIDE SEQUENCE [LARGE SCALE GENOMIC DNA]</scope>
</reference>
<dbReference type="Gene3D" id="3.30.420.10">
    <property type="entry name" value="Ribonuclease H-like superfamily/Ribonuclease H"/>
    <property type="match status" value="1"/>
</dbReference>